<evidence type="ECO:0000256" key="7">
    <source>
        <dbReference type="ARBA" id="ARBA00023136"/>
    </source>
</evidence>
<keyword evidence="11" id="KW-1185">Reference proteome</keyword>
<name>A0A7W7L2C7_9MICC</name>
<dbReference type="GO" id="GO:0005886">
    <property type="term" value="C:plasma membrane"/>
    <property type="evidence" value="ECO:0007669"/>
    <property type="project" value="UniProtKB-SubCell"/>
</dbReference>
<dbReference type="PANTHER" id="PTHR30472:SF1">
    <property type="entry name" value="FE(3+) DICITRATE TRANSPORT SYSTEM PERMEASE PROTEIN FECC-RELATED"/>
    <property type="match status" value="1"/>
</dbReference>
<dbReference type="Proteomes" id="UP000560081">
    <property type="component" value="Unassembled WGS sequence"/>
</dbReference>
<dbReference type="AlphaFoldDB" id="A0A7W7L2C7"/>
<evidence type="ECO:0000256" key="3">
    <source>
        <dbReference type="ARBA" id="ARBA00022448"/>
    </source>
</evidence>
<comment type="caution">
    <text evidence="10">The sequence shown here is derived from an EMBL/GenBank/DDBJ whole genome shotgun (WGS) entry which is preliminary data.</text>
</comment>
<dbReference type="GO" id="GO:0022857">
    <property type="term" value="F:transmembrane transporter activity"/>
    <property type="evidence" value="ECO:0007669"/>
    <property type="project" value="InterPro"/>
</dbReference>
<keyword evidence="6 8" id="KW-1133">Transmembrane helix</keyword>
<evidence type="ECO:0000256" key="4">
    <source>
        <dbReference type="ARBA" id="ARBA00022475"/>
    </source>
</evidence>
<organism evidence="10 11">
    <name type="scientific">Micrococcus flavus</name>
    <dbReference type="NCBI Taxonomy" id="384602"/>
    <lineage>
        <taxon>Bacteria</taxon>
        <taxon>Bacillati</taxon>
        <taxon>Actinomycetota</taxon>
        <taxon>Actinomycetes</taxon>
        <taxon>Micrococcales</taxon>
        <taxon>Micrococcaceae</taxon>
        <taxon>Micrococcus</taxon>
    </lineage>
</organism>
<evidence type="ECO:0000256" key="2">
    <source>
        <dbReference type="ARBA" id="ARBA00007935"/>
    </source>
</evidence>
<comment type="subcellular location">
    <subcellularLocation>
        <location evidence="1">Cell membrane</location>
        <topology evidence="1">Multi-pass membrane protein</topology>
    </subcellularLocation>
</comment>
<accession>A0A7W7L2C7</accession>
<dbReference type="GO" id="GO:0033214">
    <property type="term" value="P:siderophore-iron import into cell"/>
    <property type="evidence" value="ECO:0007669"/>
    <property type="project" value="TreeGrafter"/>
</dbReference>
<feature type="transmembrane region" description="Helical" evidence="8">
    <location>
        <begin position="120"/>
        <end position="143"/>
    </location>
</feature>
<evidence type="ECO:0000256" key="9">
    <source>
        <dbReference type="SAM" id="SignalP"/>
    </source>
</evidence>
<dbReference type="RefSeq" id="WP_229667510.1">
    <property type="nucleotide sequence ID" value="NZ_BMLA01000017.1"/>
</dbReference>
<feature type="transmembrane region" description="Helical" evidence="8">
    <location>
        <begin position="243"/>
        <end position="276"/>
    </location>
</feature>
<feature type="transmembrane region" description="Helical" evidence="8">
    <location>
        <begin position="155"/>
        <end position="181"/>
    </location>
</feature>
<dbReference type="Pfam" id="PF01032">
    <property type="entry name" value="FecCD"/>
    <property type="match status" value="1"/>
</dbReference>
<keyword evidence="5 8" id="KW-0812">Transmembrane</keyword>
<dbReference type="InterPro" id="IPR037294">
    <property type="entry name" value="ABC_BtuC-like"/>
</dbReference>
<gene>
    <name evidence="10" type="ORF">BJ976_000007</name>
</gene>
<feature type="transmembrane region" description="Helical" evidence="8">
    <location>
        <begin position="202"/>
        <end position="223"/>
    </location>
</feature>
<dbReference type="SUPFAM" id="SSF81345">
    <property type="entry name" value="ABC transporter involved in vitamin B12 uptake, BtuC"/>
    <property type="match status" value="1"/>
</dbReference>
<sequence>MRSGVLFGALPLLLLAVAAVAAVALGARTVPLPTTFDTLGTLLTGRGLPAGIDAAAAASRAPRTVTAALVGAALAVAGAALQGATRNPLGDPGLLGLSAGASLAMAAGLALGATGSPAGIMTLATLGTLGAAVLVYAVAAAAARAGGAPGAPSPLALVLAGAAVTAGATAGTTALLVLSPVVQDRFRFWSVGTVARADLSDALLLAPVIGAGILAAVVTAPGLDALALGDDLAHGLGSRPARVRAVLLAAVVLLTAAAVALAGPVGFVGLVVPHALRRLRPPTTRTLMVGCALWGAVLVVLADLAGRLVIAPAEIHLGVTTVLLGVPVLLTLLRRTGVGS</sequence>
<proteinExistence type="inferred from homology"/>
<comment type="similarity">
    <text evidence="2">Belongs to the binding-protein-dependent transport system permease family. FecCD subfamily.</text>
</comment>
<feature type="chain" id="PRO_5030526362" evidence="9">
    <location>
        <begin position="22"/>
        <end position="340"/>
    </location>
</feature>
<feature type="transmembrane region" description="Helical" evidence="8">
    <location>
        <begin position="315"/>
        <end position="333"/>
    </location>
</feature>
<keyword evidence="3" id="KW-0813">Transport</keyword>
<evidence type="ECO:0000313" key="10">
    <source>
        <dbReference type="EMBL" id="MBB4881656.1"/>
    </source>
</evidence>
<evidence type="ECO:0000256" key="6">
    <source>
        <dbReference type="ARBA" id="ARBA00022989"/>
    </source>
</evidence>
<evidence type="ECO:0000256" key="1">
    <source>
        <dbReference type="ARBA" id="ARBA00004651"/>
    </source>
</evidence>
<dbReference type="PANTHER" id="PTHR30472">
    <property type="entry name" value="FERRIC ENTEROBACTIN TRANSPORT SYSTEM PERMEASE PROTEIN"/>
    <property type="match status" value="1"/>
</dbReference>
<evidence type="ECO:0000256" key="8">
    <source>
        <dbReference type="SAM" id="Phobius"/>
    </source>
</evidence>
<dbReference type="EMBL" id="JACHMC010000001">
    <property type="protein sequence ID" value="MBB4881656.1"/>
    <property type="molecule type" value="Genomic_DNA"/>
</dbReference>
<feature type="signal peptide" evidence="9">
    <location>
        <begin position="1"/>
        <end position="21"/>
    </location>
</feature>
<keyword evidence="4" id="KW-1003">Cell membrane</keyword>
<dbReference type="InterPro" id="IPR000522">
    <property type="entry name" value="ABC_transptr_permease_BtuC"/>
</dbReference>
<protein>
    <submittedName>
        <fullName evidence="10">Iron complex transport system permease protein</fullName>
    </submittedName>
</protein>
<evidence type="ECO:0000313" key="11">
    <source>
        <dbReference type="Proteomes" id="UP000560081"/>
    </source>
</evidence>
<evidence type="ECO:0000256" key="5">
    <source>
        <dbReference type="ARBA" id="ARBA00022692"/>
    </source>
</evidence>
<dbReference type="Gene3D" id="1.10.3470.10">
    <property type="entry name" value="ABC transporter involved in vitamin B12 uptake, BtuC"/>
    <property type="match status" value="1"/>
</dbReference>
<reference evidence="10 11" key="1">
    <citation type="submission" date="2020-08" db="EMBL/GenBank/DDBJ databases">
        <title>Sequencing the genomes of 1000 actinobacteria strains.</title>
        <authorList>
            <person name="Klenk H.-P."/>
        </authorList>
    </citation>
    <scope>NUCLEOTIDE SEQUENCE [LARGE SCALE GENOMIC DNA]</scope>
    <source>
        <strain evidence="10 11">DSM 19079</strain>
    </source>
</reference>
<feature type="transmembrane region" description="Helical" evidence="8">
    <location>
        <begin position="288"/>
        <end position="309"/>
    </location>
</feature>
<keyword evidence="9" id="KW-0732">Signal</keyword>
<keyword evidence="7 8" id="KW-0472">Membrane</keyword>
<feature type="transmembrane region" description="Helical" evidence="8">
    <location>
        <begin position="94"/>
        <end position="113"/>
    </location>
</feature>